<dbReference type="InterPro" id="IPR029062">
    <property type="entry name" value="Class_I_gatase-like"/>
</dbReference>
<evidence type="ECO:0000313" key="2">
    <source>
        <dbReference type="EMBL" id="KIV86928.1"/>
    </source>
</evidence>
<dbReference type="CDD" id="cd01741">
    <property type="entry name" value="GATase1_1"/>
    <property type="match status" value="1"/>
</dbReference>
<evidence type="ECO:0000313" key="3">
    <source>
        <dbReference type="Proteomes" id="UP000053599"/>
    </source>
</evidence>
<name>A0A0D1ZJF5_9EURO</name>
<dbReference type="GO" id="GO:0005634">
    <property type="term" value="C:nucleus"/>
    <property type="evidence" value="ECO:0007669"/>
    <property type="project" value="TreeGrafter"/>
</dbReference>
<gene>
    <name evidence="2" type="ORF">PV11_02504</name>
</gene>
<dbReference type="SUPFAM" id="SSF52317">
    <property type="entry name" value="Class I glutamine amidotransferase-like"/>
    <property type="match status" value="1"/>
</dbReference>
<dbReference type="Proteomes" id="UP000053599">
    <property type="component" value="Unassembled WGS sequence"/>
</dbReference>
<evidence type="ECO:0000259" key="1">
    <source>
        <dbReference type="Pfam" id="PF00117"/>
    </source>
</evidence>
<reference evidence="2 3" key="1">
    <citation type="submission" date="2015-01" db="EMBL/GenBank/DDBJ databases">
        <title>The Genome Sequence of Exophiala sideris CBS121828.</title>
        <authorList>
            <consortium name="The Broad Institute Genomics Platform"/>
            <person name="Cuomo C."/>
            <person name="de Hoog S."/>
            <person name="Gorbushina A."/>
            <person name="Stielow B."/>
            <person name="Teixiera M."/>
            <person name="Abouelleil A."/>
            <person name="Chapman S.B."/>
            <person name="Priest M."/>
            <person name="Young S.K."/>
            <person name="Wortman J."/>
            <person name="Nusbaum C."/>
            <person name="Birren B."/>
        </authorList>
    </citation>
    <scope>NUCLEOTIDE SEQUENCE [LARGE SCALE GENOMIC DNA]</scope>
    <source>
        <strain evidence="2 3">CBS 121828</strain>
    </source>
</reference>
<dbReference type="Pfam" id="PF00117">
    <property type="entry name" value="GATase"/>
    <property type="match status" value="1"/>
</dbReference>
<feature type="domain" description="Glutamine amidotransferase" evidence="1">
    <location>
        <begin position="62"/>
        <end position="208"/>
    </location>
</feature>
<dbReference type="EMBL" id="KN846951">
    <property type="protein sequence ID" value="KIV86928.1"/>
    <property type="molecule type" value="Genomic_DNA"/>
</dbReference>
<proteinExistence type="predicted"/>
<organism evidence="2 3">
    <name type="scientific">Exophiala sideris</name>
    <dbReference type="NCBI Taxonomy" id="1016849"/>
    <lineage>
        <taxon>Eukaryota</taxon>
        <taxon>Fungi</taxon>
        <taxon>Dikarya</taxon>
        <taxon>Ascomycota</taxon>
        <taxon>Pezizomycotina</taxon>
        <taxon>Eurotiomycetes</taxon>
        <taxon>Chaetothyriomycetidae</taxon>
        <taxon>Chaetothyriales</taxon>
        <taxon>Herpotrichiellaceae</taxon>
        <taxon>Exophiala</taxon>
    </lineage>
</organism>
<accession>A0A0D1ZJF5</accession>
<dbReference type="InterPro" id="IPR017926">
    <property type="entry name" value="GATASE"/>
</dbReference>
<dbReference type="OrthoDB" id="92161at2759"/>
<dbReference type="PANTHER" id="PTHR42695">
    <property type="entry name" value="GLUTAMINE AMIDOTRANSFERASE YLR126C-RELATED"/>
    <property type="match status" value="1"/>
</dbReference>
<dbReference type="GO" id="GO:0005829">
    <property type="term" value="C:cytosol"/>
    <property type="evidence" value="ECO:0007669"/>
    <property type="project" value="TreeGrafter"/>
</dbReference>
<dbReference type="PANTHER" id="PTHR42695:SF5">
    <property type="entry name" value="GLUTAMINE AMIDOTRANSFERASE YLR126C-RELATED"/>
    <property type="match status" value="1"/>
</dbReference>
<dbReference type="AlphaFoldDB" id="A0A0D1ZJF5"/>
<dbReference type="HOGENOM" id="CLU_054974_0_2_1"/>
<sequence>MNLKIHAPIRIAILECDTPLPKTKERFKGYGGVFELLLRSSAKALNRPELDPEKGLEISKWQVELDPDNYPDPETIDAILITGSKHDSFADTPWINKLVEYTERILSQTQVRVIGVCFGHQIVGRALKAGVGRNPDGWEAAVNNIDLSAKGKELFGVEKLRLHQMHRDCVFYYPEGVEELGSSPVCKVQGMYSPKRLMTVQGHPEFNQDIMREIVNTRHATGIFDDEAYNNHVTKVNLPHDGLIVGQAFLKFLLEQ</sequence>
<dbReference type="PROSITE" id="PS51273">
    <property type="entry name" value="GATASE_TYPE_1"/>
    <property type="match status" value="1"/>
</dbReference>
<dbReference type="InterPro" id="IPR044992">
    <property type="entry name" value="ChyE-like"/>
</dbReference>
<dbReference type="STRING" id="1016849.A0A0D1ZJF5"/>
<dbReference type="Gene3D" id="3.40.50.880">
    <property type="match status" value="1"/>
</dbReference>
<protein>
    <recommendedName>
        <fullName evidence="1">Glutamine amidotransferase domain-containing protein</fullName>
    </recommendedName>
</protein>